<dbReference type="InterPro" id="IPR013324">
    <property type="entry name" value="RNA_pol_sigma_r3/r4-like"/>
</dbReference>
<name>A0ABT2MAY9_9MYCO</name>
<evidence type="ECO:0000256" key="2">
    <source>
        <dbReference type="ARBA" id="ARBA00023015"/>
    </source>
</evidence>
<keyword evidence="3" id="KW-0731">Sigma factor</keyword>
<dbReference type="InterPro" id="IPR007627">
    <property type="entry name" value="RNA_pol_sigma70_r2"/>
</dbReference>
<feature type="compositionally biased region" description="Pro residues" evidence="5">
    <location>
        <begin position="349"/>
        <end position="378"/>
    </location>
</feature>
<evidence type="ECO:0000259" key="7">
    <source>
        <dbReference type="Pfam" id="PF04542"/>
    </source>
</evidence>
<keyword evidence="6" id="KW-1133">Transmembrane helix</keyword>
<proteinExistence type="inferred from homology"/>
<organism evidence="8 9">
    <name type="scientific">Mycobacterium deserti</name>
    <dbReference type="NCBI Taxonomy" id="2978347"/>
    <lineage>
        <taxon>Bacteria</taxon>
        <taxon>Bacillati</taxon>
        <taxon>Actinomycetota</taxon>
        <taxon>Actinomycetes</taxon>
        <taxon>Mycobacteriales</taxon>
        <taxon>Mycobacteriaceae</taxon>
        <taxon>Mycobacterium</taxon>
    </lineage>
</organism>
<reference evidence="9" key="1">
    <citation type="submission" date="2023-07" db="EMBL/GenBank/DDBJ databases">
        <authorList>
            <person name="Deng Y."/>
            <person name="Zhang Y.-Q."/>
        </authorList>
    </citation>
    <scope>NUCLEOTIDE SEQUENCE [LARGE SCALE GENOMIC DNA]</scope>
    <source>
        <strain evidence="9">CPCC 205710</strain>
    </source>
</reference>
<dbReference type="NCBIfam" id="TIGR02937">
    <property type="entry name" value="sigma70-ECF"/>
    <property type="match status" value="1"/>
</dbReference>
<evidence type="ECO:0000313" key="8">
    <source>
        <dbReference type="EMBL" id="MCT7659429.1"/>
    </source>
</evidence>
<keyword evidence="6" id="KW-0472">Membrane</keyword>
<dbReference type="InterPro" id="IPR014284">
    <property type="entry name" value="RNA_pol_sigma-70_dom"/>
</dbReference>
<dbReference type="SUPFAM" id="SSF88946">
    <property type="entry name" value="Sigma2 domain of RNA polymerase sigma factors"/>
    <property type="match status" value="1"/>
</dbReference>
<protein>
    <submittedName>
        <fullName evidence="8">Sigma-70 family RNA polymerase sigma factor</fullName>
    </submittedName>
</protein>
<keyword evidence="6" id="KW-0812">Transmembrane</keyword>
<feature type="region of interest" description="Disordered" evidence="5">
    <location>
        <begin position="332"/>
        <end position="445"/>
    </location>
</feature>
<dbReference type="InterPro" id="IPR039425">
    <property type="entry name" value="RNA_pol_sigma-70-like"/>
</dbReference>
<dbReference type="Proteomes" id="UP001206639">
    <property type="component" value="Unassembled WGS sequence"/>
</dbReference>
<dbReference type="Gene3D" id="1.10.10.10">
    <property type="entry name" value="Winged helix-like DNA-binding domain superfamily/Winged helix DNA-binding domain"/>
    <property type="match status" value="1"/>
</dbReference>
<dbReference type="InterPro" id="IPR036388">
    <property type="entry name" value="WH-like_DNA-bd_sf"/>
</dbReference>
<evidence type="ECO:0000256" key="1">
    <source>
        <dbReference type="ARBA" id="ARBA00010641"/>
    </source>
</evidence>
<evidence type="ECO:0000256" key="4">
    <source>
        <dbReference type="ARBA" id="ARBA00023163"/>
    </source>
</evidence>
<evidence type="ECO:0000313" key="9">
    <source>
        <dbReference type="Proteomes" id="UP001206639"/>
    </source>
</evidence>
<feature type="transmembrane region" description="Helical" evidence="6">
    <location>
        <begin position="300"/>
        <end position="322"/>
    </location>
</feature>
<dbReference type="SUPFAM" id="SSF88659">
    <property type="entry name" value="Sigma3 and sigma4 domains of RNA polymerase sigma factors"/>
    <property type="match status" value="1"/>
</dbReference>
<evidence type="ECO:0000256" key="5">
    <source>
        <dbReference type="SAM" id="MobiDB-lite"/>
    </source>
</evidence>
<keyword evidence="4" id="KW-0804">Transcription</keyword>
<dbReference type="InterPro" id="IPR013325">
    <property type="entry name" value="RNA_pol_sigma_r2"/>
</dbReference>
<evidence type="ECO:0000256" key="3">
    <source>
        <dbReference type="ARBA" id="ARBA00023082"/>
    </source>
</evidence>
<dbReference type="RefSeq" id="WP_260993471.1">
    <property type="nucleotide sequence ID" value="NZ_JAODWD010000003.1"/>
</dbReference>
<dbReference type="Pfam" id="PF04542">
    <property type="entry name" value="Sigma70_r2"/>
    <property type="match status" value="1"/>
</dbReference>
<comment type="caution">
    <text evidence="8">The sequence shown here is derived from an EMBL/GenBank/DDBJ whole genome shotgun (WGS) entry which is preliminary data.</text>
</comment>
<dbReference type="Gene3D" id="1.10.1740.10">
    <property type="match status" value="1"/>
</dbReference>
<evidence type="ECO:0000256" key="6">
    <source>
        <dbReference type="SAM" id="Phobius"/>
    </source>
</evidence>
<gene>
    <name evidence="8" type="ORF">N4S67_13455</name>
</gene>
<dbReference type="PANTHER" id="PTHR43133">
    <property type="entry name" value="RNA POLYMERASE ECF-TYPE SIGMA FACTO"/>
    <property type="match status" value="1"/>
</dbReference>
<comment type="similarity">
    <text evidence="1">Belongs to the sigma-70 factor family. ECF subfamily.</text>
</comment>
<dbReference type="PANTHER" id="PTHR43133:SF51">
    <property type="entry name" value="RNA POLYMERASE SIGMA FACTOR"/>
    <property type="match status" value="1"/>
</dbReference>
<feature type="compositionally biased region" description="Polar residues" evidence="5">
    <location>
        <begin position="436"/>
        <end position="445"/>
    </location>
</feature>
<dbReference type="EMBL" id="JAODWD010000003">
    <property type="protein sequence ID" value="MCT7659429.1"/>
    <property type="molecule type" value="Genomic_DNA"/>
</dbReference>
<sequence>MTALPEWDIVDPRSTDAELVRGSIAGDRSAFAQIYDRYADRLHDFCVGMLRDRDGAADCVQDVFCIAATRLPTLREPDKLLGWLYAIARNQALRRLRDQRREMPSDQLPDLQTDDAGPDALAVRAELADLIAEAAGGLTDRDRAVFDLAFRHGLTGPDLADAIGVSNSNANNVVQRLRRTVERSLGALLVSRRARSAPGDCTELDRLLATWDGQFTVLMRKRISRHIESCPTCDDKRRRLVSPAALLGSAPLLVPAPKWLRERTLGEIQLTSHGSSMRPECDSACLSGDDAGGRRRASRLLVAAALLLVGLGASVWLTFGWLKDEPVSITPTEFSEIDPEPASQVPLDVPSPPQAPAVGPPTPVLPAKTPPPAAPIYGPPSVSGPTPEVAPPIESPDPASTPEKSTVKPPMSFSPTVTAPPAAPPQLGGNDGPDSDQPNRANSAQ</sequence>
<keyword evidence="2" id="KW-0805">Transcription regulation</keyword>
<keyword evidence="9" id="KW-1185">Reference proteome</keyword>
<accession>A0ABT2MAY9</accession>
<feature type="domain" description="RNA polymerase sigma-70 region 2" evidence="7">
    <location>
        <begin position="34"/>
        <end position="101"/>
    </location>
</feature>